<name>A0A8X7CEB1_9ARAC</name>
<gene>
    <name evidence="1" type="primary">AVEN_23200_1</name>
    <name evidence="1" type="ORF">TNIN_122831</name>
</gene>
<accession>A0A8X7CEB1</accession>
<dbReference type="EMBL" id="BMAV01013820">
    <property type="protein sequence ID" value="GFY61822.1"/>
    <property type="molecule type" value="Genomic_DNA"/>
</dbReference>
<keyword evidence="2" id="KW-1185">Reference proteome</keyword>
<organism evidence="1 2">
    <name type="scientific">Trichonephila inaurata madagascariensis</name>
    <dbReference type="NCBI Taxonomy" id="2747483"/>
    <lineage>
        <taxon>Eukaryota</taxon>
        <taxon>Metazoa</taxon>
        <taxon>Ecdysozoa</taxon>
        <taxon>Arthropoda</taxon>
        <taxon>Chelicerata</taxon>
        <taxon>Arachnida</taxon>
        <taxon>Araneae</taxon>
        <taxon>Araneomorphae</taxon>
        <taxon>Entelegynae</taxon>
        <taxon>Araneoidea</taxon>
        <taxon>Nephilidae</taxon>
        <taxon>Trichonephila</taxon>
        <taxon>Trichonephila inaurata</taxon>
    </lineage>
</organism>
<dbReference type="AlphaFoldDB" id="A0A8X7CEB1"/>
<dbReference type="Proteomes" id="UP000886998">
    <property type="component" value="Unassembled WGS sequence"/>
</dbReference>
<evidence type="ECO:0000313" key="1">
    <source>
        <dbReference type="EMBL" id="GFY61822.1"/>
    </source>
</evidence>
<comment type="caution">
    <text evidence="1">The sequence shown here is derived from an EMBL/GenBank/DDBJ whole genome shotgun (WGS) entry which is preliminary data.</text>
</comment>
<evidence type="ECO:0000313" key="2">
    <source>
        <dbReference type="Proteomes" id="UP000886998"/>
    </source>
</evidence>
<dbReference type="OrthoDB" id="6410692at2759"/>
<proteinExistence type="predicted"/>
<feature type="non-terminal residue" evidence="1">
    <location>
        <position position="403"/>
    </location>
</feature>
<protein>
    <submittedName>
        <fullName evidence="1">Uncharacterized protein</fullName>
    </submittedName>
</protein>
<reference evidence="1" key="1">
    <citation type="submission" date="2020-08" db="EMBL/GenBank/DDBJ databases">
        <title>Multicomponent nature underlies the extraordinary mechanical properties of spider dragline silk.</title>
        <authorList>
            <person name="Kono N."/>
            <person name="Nakamura H."/>
            <person name="Mori M."/>
            <person name="Yoshida Y."/>
            <person name="Ohtoshi R."/>
            <person name="Malay A.D."/>
            <person name="Moran D.A.P."/>
            <person name="Tomita M."/>
            <person name="Numata K."/>
            <person name="Arakawa K."/>
        </authorList>
    </citation>
    <scope>NUCLEOTIDE SEQUENCE</scope>
</reference>
<sequence length="403" mass="47244">MKNCLVARKFDGTFGLIYSYSNKICEFWEGNYQRIRTGISLGDGIVYSAEKIDDEHVILLNVYQVRGIFTVNKQSIFLEFLPQLSLPPGYYIQKYCFKIEDLPTTPFKTDGYIFHDIQRDKVYKLKEKNSIDAIYWDGYFLLPDNQRIPCKKRKLQNGRVYEISMEGKVLRRRNDRFIGNTSKQLENILKCCKNWKKLENYNQHVHNFISLLNRVGCILVYDGPHDLRDHIQQKTIYACSVRKNNKLLKNVFPIMLGSKLDIAIRKEGQKEFQKTISIKSHAFETADIGFTFFVINGCLRQVPYFFTNDPTNVHIVRNNIVRCYTYDSDDRGRELSYYVTDNKLCVIRNDGTESLEDVSVFFDFCPYPIDQEVYMSFVYKNNTFDIDHLANKIVVSPGHTFIC</sequence>